<keyword evidence="1" id="KW-0472">Membrane</keyword>
<protein>
    <recommendedName>
        <fullName evidence="4">Importin N-terminal domain-containing protein</fullName>
    </recommendedName>
</protein>
<dbReference type="InterPro" id="IPR016024">
    <property type="entry name" value="ARM-type_fold"/>
</dbReference>
<evidence type="ECO:0000256" key="1">
    <source>
        <dbReference type="SAM" id="Phobius"/>
    </source>
</evidence>
<keyword evidence="1" id="KW-1133">Transmembrane helix</keyword>
<dbReference type="AlphaFoldDB" id="A0A976MCM7"/>
<keyword evidence="1" id="KW-0812">Transmembrane</keyword>
<dbReference type="SUPFAM" id="SSF48371">
    <property type="entry name" value="ARM repeat"/>
    <property type="match status" value="1"/>
</dbReference>
<evidence type="ECO:0000313" key="2">
    <source>
        <dbReference type="EMBL" id="UKK00687.2"/>
    </source>
</evidence>
<dbReference type="Gene3D" id="1.25.10.10">
    <property type="entry name" value="Leucine-rich Repeat Variant"/>
    <property type="match status" value="1"/>
</dbReference>
<evidence type="ECO:0000313" key="3">
    <source>
        <dbReference type="Proteomes" id="UP000244811"/>
    </source>
</evidence>
<dbReference type="InterPro" id="IPR011989">
    <property type="entry name" value="ARM-like"/>
</dbReference>
<organism evidence="2 3">
    <name type="scientific">Theileria orientalis</name>
    <dbReference type="NCBI Taxonomy" id="68886"/>
    <lineage>
        <taxon>Eukaryota</taxon>
        <taxon>Sar</taxon>
        <taxon>Alveolata</taxon>
        <taxon>Apicomplexa</taxon>
        <taxon>Aconoidasida</taxon>
        <taxon>Piroplasmida</taxon>
        <taxon>Theileriidae</taxon>
        <taxon>Theileria</taxon>
    </lineage>
</organism>
<dbReference type="Proteomes" id="UP000244811">
    <property type="component" value="Chromosome 1"/>
</dbReference>
<reference evidence="2" key="1">
    <citation type="submission" date="2022-07" db="EMBL/GenBank/DDBJ databases">
        <title>Evaluation of T. orientalis genome assembly methods using nanopore sequencing and analysis of variation between genomes.</title>
        <authorList>
            <person name="Yam J."/>
            <person name="Micallef M.L."/>
            <person name="Liu M."/>
            <person name="Djordjevic S.P."/>
            <person name="Bogema D.R."/>
            <person name="Jenkins C."/>
        </authorList>
    </citation>
    <scope>NUCLEOTIDE SEQUENCE</scope>
    <source>
        <strain evidence="2">Goon Nure</strain>
    </source>
</reference>
<proteinExistence type="predicted"/>
<evidence type="ECO:0008006" key="4">
    <source>
        <dbReference type="Google" id="ProtNLM"/>
    </source>
</evidence>
<sequence length="1108" mass="129013">MSQESNYVIELLKNSISPLESIRNEASNKIVEFELNSNFLITLLDIATSNNNELSKLSYIILKNSTCKIYSLCKININQTNIEYRNALEQIKSKLLELLVSSFHNSSIRLSKDFFILVRRICRHEFPVNWPELYEKIVNTLSVLSNQPDDLNLFNVVFLIHHIFKERLSMRLYRDRAITNKLVEQLFPYVSKFWALEYLGRWKVLESSDKLFVNFNDVQLSTSLYMDTLILNFYSDFLKNAFKSRDLSELFMNLLYKFRILAKVDRGDWDKTGLVRKNILRIIKGVARVIERQPFTLVFVDFSVFLNEVFDFLVQSGRTELENECVKLLIVIFTSNSMNNEKCVNAYFDQVEQVPNVQTNVSPIRPTRKSETIDVKTVVYYDSYESLVSSKNVTKQNEIDNMMERQLTFCFYKLLSTRGGFVPFLDMLRSKYLKLDLESIGEWNEEEYPTDPPSVNMVPCLISSMHINLVEVFNFVFNALVKFEGNDFFNYDTYLQLYTLCFKEFYKFHSYKHFSSILDVFTRLVDIQENECTKLLAFRISRIVNLWCKKPLLAQETKSQILTFLLKCVCSDKSESYKVQHLVPLYNLYTNTMDENIWIDLFRSMKTDYLVNHLASIVKVNVPTIRTRNIELICNICLEYEEDGHNLNLLVSLYNQLKSVEICEAIVKSIHEFISRLDWINCYTNVDLLNKNFIVFVFNIIVSNVETDTQGYRIVSLSRYSLISELFLSMWLSFLRIMPLKLNEHLNQYFYQFGPLVDYLHGHEDLKEDNVYNKLCIELLTEYVLAIATHMEYNNDYMIENVGEQVVFKSTYTCFDLVKLYYMTALLSDCIPLVLGVLYAFGIAPGVTNQCLAIIDRFFNSLEECAQSHQQASYFASLTSSGKATSLQPMRFKKDLLSNIVELLPIVNKIMFTNQALADYIQNRNRSNPEVWVNEVLLTLVNVANVLRSDPFLQLGCVILCCYIISAFPGLIYAFMRVEKRMEAFDALELGWDNINIHENREGIFVMCYLLRVVSNVAGNYRMKHVLISTEKVEGHAIPPSNRFEYLKNKALTNSKCLEHTNLFQDALSLVIRCVAETTRRMPVEFSQLLMAEMGLLDPQIVQALNSL</sequence>
<accession>A0A976MCM7</accession>
<gene>
    <name evidence="2" type="ORF">MACK_000761</name>
</gene>
<name>A0A976MCM7_THEOR</name>
<dbReference type="EMBL" id="CP056069">
    <property type="protein sequence ID" value="UKK00687.2"/>
    <property type="molecule type" value="Genomic_DNA"/>
</dbReference>
<feature type="transmembrane region" description="Helical" evidence="1">
    <location>
        <begin position="952"/>
        <end position="975"/>
    </location>
</feature>